<keyword evidence="1" id="KW-0677">Repeat</keyword>
<dbReference type="InterPro" id="IPR039564">
    <property type="entry name" value="Peptidase_C39-like"/>
</dbReference>
<dbReference type="PANTHER" id="PTHR37806:SF1">
    <property type="entry name" value="PEPTIDASE C39-LIKE DOMAIN-CONTAINING PROTEIN"/>
    <property type="match status" value="1"/>
</dbReference>
<evidence type="ECO:0000313" key="8">
    <source>
        <dbReference type="Proteomes" id="UP001224122"/>
    </source>
</evidence>
<protein>
    <submittedName>
        <fullName evidence="7">Glucan-binding YG repeat protein</fullName>
    </submittedName>
</protein>
<feature type="repeat" description="Cell wall-binding" evidence="2">
    <location>
        <begin position="162"/>
        <end position="181"/>
    </location>
</feature>
<evidence type="ECO:0000259" key="6">
    <source>
        <dbReference type="Pfam" id="PF17936"/>
    </source>
</evidence>
<feature type="signal peptide" evidence="4">
    <location>
        <begin position="1"/>
        <end position="26"/>
    </location>
</feature>
<keyword evidence="8" id="KW-1185">Reference proteome</keyword>
<feature type="repeat" description="Cell wall-binding" evidence="2">
    <location>
        <begin position="182"/>
        <end position="201"/>
    </location>
</feature>
<dbReference type="Gene3D" id="3.90.70.10">
    <property type="entry name" value="Cysteine proteinases"/>
    <property type="match status" value="1"/>
</dbReference>
<evidence type="ECO:0000256" key="2">
    <source>
        <dbReference type="PROSITE-ProRule" id="PRU00591"/>
    </source>
</evidence>
<evidence type="ECO:0000256" key="4">
    <source>
        <dbReference type="SAM" id="SignalP"/>
    </source>
</evidence>
<evidence type="ECO:0000313" key="7">
    <source>
        <dbReference type="EMBL" id="MDQ0200875.1"/>
    </source>
</evidence>
<comment type="caution">
    <text evidence="7">The sequence shown here is derived from an EMBL/GenBank/DDBJ whole genome shotgun (WGS) entry which is preliminary data.</text>
</comment>
<dbReference type="InterPro" id="IPR041498">
    <property type="entry name" value="Big_6"/>
</dbReference>
<dbReference type="EMBL" id="JAUSTW010000007">
    <property type="protein sequence ID" value="MDQ0200875.1"/>
    <property type="molecule type" value="Genomic_DNA"/>
</dbReference>
<proteinExistence type="predicted"/>
<feature type="repeat" description="Cell wall-binding" evidence="2">
    <location>
        <begin position="202"/>
        <end position="221"/>
    </location>
</feature>
<feature type="domain" description="Bacterial Ig" evidence="6">
    <location>
        <begin position="67"/>
        <end position="139"/>
    </location>
</feature>
<feature type="domain" description="Peptidase C39-like" evidence="5">
    <location>
        <begin position="266"/>
        <end position="431"/>
    </location>
</feature>
<dbReference type="RefSeq" id="WP_307411426.1">
    <property type="nucleotide sequence ID" value="NZ_JAUSTW010000007.1"/>
</dbReference>
<dbReference type="SUPFAM" id="SSF69360">
    <property type="entry name" value="Cell wall binding repeat"/>
    <property type="match status" value="1"/>
</dbReference>
<sequence>MGKFPVKVFIGLFVISNSLFPILASAEMTTGTNQVQGQSAEQTIQATAQQSPGTAVQPNLTPDLQLTEKVTDKTTVIKGKTAPSVKITVETNAGILNSVQANADGTFEVPISKQQANTILKITTTVGTNTYSIDVKVEASPPIGWVLVKGYWNYLNSNGQKMTGWVTDQGKRYFLDETGVMKTGWIKSSNRWYYLNTNGAMKTGWLYYGGKWYFLDRSGAMKTGWLFDGGKWYYLNGDGTMKIGWVQSGRDRYYLGSSGAIASVILDAPLIAQNPELSRGCEVTSLAMMLQDAGIKADKMELAKQLKKDPTPYSKQNGQIYFGNPNTGFVGDMYTFKHPGLAVYHGPIAELAKKYLPNRVVDFSGSNFEEIYKYLNNGTSVWVINNTWFDTVPSQYWQKWNTPVGPISITYKEHSVLVTGYDRNYIYFNDPLAVIKNRKMPVSAFKRGWEQMGKQAISYVR</sequence>
<dbReference type="Pfam" id="PF17936">
    <property type="entry name" value="Big_6"/>
    <property type="match status" value="1"/>
</dbReference>
<dbReference type="Proteomes" id="UP001224122">
    <property type="component" value="Unassembled WGS sequence"/>
</dbReference>
<gene>
    <name evidence="7" type="ORF">J2S10_004077</name>
</gene>
<feature type="chain" id="PRO_5047296648" evidence="4">
    <location>
        <begin position="27"/>
        <end position="461"/>
    </location>
</feature>
<evidence type="ECO:0000256" key="1">
    <source>
        <dbReference type="ARBA" id="ARBA00022737"/>
    </source>
</evidence>
<evidence type="ECO:0000259" key="5">
    <source>
        <dbReference type="Pfam" id="PF13529"/>
    </source>
</evidence>
<dbReference type="Gene3D" id="2.10.270.10">
    <property type="entry name" value="Cholin Binding"/>
    <property type="match status" value="1"/>
</dbReference>
<accession>A0ABT9XZ66</accession>
<evidence type="ECO:0000256" key="3">
    <source>
        <dbReference type="SAM" id="MobiDB-lite"/>
    </source>
</evidence>
<dbReference type="PROSITE" id="PS51170">
    <property type="entry name" value="CW"/>
    <property type="match status" value="4"/>
</dbReference>
<dbReference type="InterPro" id="IPR018337">
    <property type="entry name" value="Cell_wall/Cho-bd_repeat"/>
</dbReference>
<dbReference type="Pfam" id="PF19127">
    <property type="entry name" value="Choline_bind_3"/>
    <property type="match status" value="2"/>
</dbReference>
<dbReference type="PANTHER" id="PTHR37806">
    <property type="entry name" value="LMO0724 PROTEIN"/>
    <property type="match status" value="1"/>
</dbReference>
<reference evidence="7 8" key="1">
    <citation type="submission" date="2023-07" db="EMBL/GenBank/DDBJ databases">
        <title>Genomic Encyclopedia of Type Strains, Phase IV (KMG-IV): sequencing the most valuable type-strain genomes for metagenomic binning, comparative biology and taxonomic classification.</title>
        <authorList>
            <person name="Goeker M."/>
        </authorList>
    </citation>
    <scope>NUCLEOTIDE SEQUENCE [LARGE SCALE GENOMIC DNA]</scope>
    <source>
        <strain evidence="7 8">DSM 27594</strain>
    </source>
</reference>
<feature type="repeat" description="Cell wall-binding" evidence="2">
    <location>
        <begin position="222"/>
        <end position="241"/>
    </location>
</feature>
<name>A0ABT9XZ66_9BACI</name>
<feature type="region of interest" description="Disordered" evidence="3">
    <location>
        <begin position="34"/>
        <end position="57"/>
    </location>
</feature>
<organism evidence="7 8">
    <name type="scientific">Neobacillus ginsengisoli</name>
    <dbReference type="NCBI Taxonomy" id="904295"/>
    <lineage>
        <taxon>Bacteria</taxon>
        <taxon>Bacillati</taxon>
        <taxon>Bacillota</taxon>
        <taxon>Bacilli</taxon>
        <taxon>Bacillales</taxon>
        <taxon>Bacillaceae</taxon>
        <taxon>Neobacillus</taxon>
    </lineage>
</organism>
<keyword evidence="4" id="KW-0732">Signal</keyword>
<dbReference type="Pfam" id="PF13529">
    <property type="entry name" value="Peptidase_C39_2"/>
    <property type="match status" value="1"/>
</dbReference>